<dbReference type="Proteomes" id="UP000824120">
    <property type="component" value="Chromosome 3"/>
</dbReference>
<organism evidence="1 2">
    <name type="scientific">Solanum commersonii</name>
    <name type="common">Commerson's wild potato</name>
    <name type="synonym">Commerson's nightshade</name>
    <dbReference type="NCBI Taxonomy" id="4109"/>
    <lineage>
        <taxon>Eukaryota</taxon>
        <taxon>Viridiplantae</taxon>
        <taxon>Streptophyta</taxon>
        <taxon>Embryophyta</taxon>
        <taxon>Tracheophyta</taxon>
        <taxon>Spermatophyta</taxon>
        <taxon>Magnoliopsida</taxon>
        <taxon>eudicotyledons</taxon>
        <taxon>Gunneridae</taxon>
        <taxon>Pentapetalae</taxon>
        <taxon>asterids</taxon>
        <taxon>lamiids</taxon>
        <taxon>Solanales</taxon>
        <taxon>Solanaceae</taxon>
        <taxon>Solanoideae</taxon>
        <taxon>Solaneae</taxon>
        <taxon>Solanum</taxon>
    </lineage>
</organism>
<evidence type="ECO:0008006" key="3">
    <source>
        <dbReference type="Google" id="ProtNLM"/>
    </source>
</evidence>
<dbReference type="EMBL" id="JACXVP010000003">
    <property type="protein sequence ID" value="KAG5614484.1"/>
    <property type="molecule type" value="Genomic_DNA"/>
</dbReference>
<accession>A0A9J5ZR05</accession>
<keyword evidence="2" id="KW-1185">Reference proteome</keyword>
<name>A0A9J5ZR05_SOLCO</name>
<dbReference type="InterPro" id="IPR040338">
    <property type="entry name" value="At1g67623-like"/>
</dbReference>
<sequence>MKRICSTFDSIDRGLVEEIVERVASSSFKDLINLRLRFYSCKLLNDIGSQQWVYGKVSLQDIHISPFIRLNDVTNISFNTFIDKCRKGMFFRNINPDVALELIGKASKGGHAAATYAFALISLYIGSEYSQQG</sequence>
<evidence type="ECO:0000313" key="2">
    <source>
        <dbReference type="Proteomes" id="UP000824120"/>
    </source>
</evidence>
<proteinExistence type="predicted"/>
<dbReference type="PANTHER" id="PTHR33784">
    <property type="entry name" value="OS05G0482100 PROTEIN"/>
    <property type="match status" value="1"/>
</dbReference>
<reference evidence="1 2" key="1">
    <citation type="submission" date="2020-09" db="EMBL/GenBank/DDBJ databases">
        <title>De no assembly of potato wild relative species, Solanum commersonii.</title>
        <authorList>
            <person name="Cho K."/>
        </authorList>
    </citation>
    <scope>NUCLEOTIDE SEQUENCE [LARGE SCALE GENOMIC DNA]</scope>
    <source>
        <strain evidence="1">LZ3.2</strain>
        <tissue evidence="1">Leaf</tissue>
    </source>
</reference>
<evidence type="ECO:0000313" key="1">
    <source>
        <dbReference type="EMBL" id="KAG5614484.1"/>
    </source>
</evidence>
<protein>
    <recommendedName>
        <fullName evidence="3">F-box protein</fullName>
    </recommendedName>
</protein>
<dbReference type="OrthoDB" id="1293639at2759"/>
<gene>
    <name evidence="1" type="ORF">H5410_014308</name>
</gene>
<dbReference type="PANTHER" id="PTHR33784:SF10">
    <property type="entry name" value="F-BOX PROTEIN"/>
    <property type="match status" value="1"/>
</dbReference>
<comment type="caution">
    <text evidence="1">The sequence shown here is derived from an EMBL/GenBank/DDBJ whole genome shotgun (WGS) entry which is preliminary data.</text>
</comment>
<dbReference type="AlphaFoldDB" id="A0A9J5ZR05"/>